<gene>
    <name evidence="7" type="ORF">AAF454_05310</name>
</gene>
<keyword evidence="3" id="KW-0731">Sigma factor</keyword>
<evidence type="ECO:0000256" key="1">
    <source>
        <dbReference type="ARBA" id="ARBA00010641"/>
    </source>
</evidence>
<dbReference type="PANTHER" id="PTHR43133">
    <property type="entry name" value="RNA POLYMERASE ECF-TYPE SIGMA FACTO"/>
    <property type="match status" value="1"/>
</dbReference>
<evidence type="ECO:0000256" key="4">
    <source>
        <dbReference type="ARBA" id="ARBA00023163"/>
    </source>
</evidence>
<comment type="caution">
    <text evidence="7">The sequence shown here is derived from an EMBL/GenBank/DDBJ whole genome shotgun (WGS) entry which is preliminary data.</text>
</comment>
<keyword evidence="4" id="KW-0804">Transcription</keyword>
<dbReference type="InterPro" id="IPR013325">
    <property type="entry name" value="RNA_pol_sigma_r2"/>
</dbReference>
<dbReference type="InterPro" id="IPR007627">
    <property type="entry name" value="RNA_pol_sigma70_r2"/>
</dbReference>
<dbReference type="Gene3D" id="1.10.1740.10">
    <property type="match status" value="1"/>
</dbReference>
<dbReference type="InterPro" id="IPR036388">
    <property type="entry name" value="WH-like_DNA-bd_sf"/>
</dbReference>
<dbReference type="Gene3D" id="1.10.10.10">
    <property type="entry name" value="Winged helix-like DNA-binding domain superfamily/Winged helix DNA-binding domain"/>
    <property type="match status" value="1"/>
</dbReference>
<dbReference type="CDD" id="cd06171">
    <property type="entry name" value="Sigma70_r4"/>
    <property type="match status" value="1"/>
</dbReference>
<dbReference type="NCBIfam" id="TIGR02937">
    <property type="entry name" value="sigma70-ECF"/>
    <property type="match status" value="1"/>
</dbReference>
<dbReference type="SUPFAM" id="SSF88946">
    <property type="entry name" value="Sigma2 domain of RNA polymerase sigma factors"/>
    <property type="match status" value="1"/>
</dbReference>
<keyword evidence="2" id="KW-0805">Transcription regulation</keyword>
<dbReference type="Pfam" id="PF08281">
    <property type="entry name" value="Sigma70_r4_2"/>
    <property type="match status" value="1"/>
</dbReference>
<evidence type="ECO:0000259" key="5">
    <source>
        <dbReference type="Pfam" id="PF04542"/>
    </source>
</evidence>
<evidence type="ECO:0000313" key="8">
    <source>
        <dbReference type="Proteomes" id="UP001398420"/>
    </source>
</evidence>
<dbReference type="InterPro" id="IPR014284">
    <property type="entry name" value="RNA_pol_sigma-70_dom"/>
</dbReference>
<dbReference type="EMBL" id="JBCEWA010000003">
    <property type="protein sequence ID" value="MEL5987829.1"/>
    <property type="molecule type" value="Genomic_DNA"/>
</dbReference>
<dbReference type="Proteomes" id="UP001398420">
    <property type="component" value="Unassembled WGS sequence"/>
</dbReference>
<dbReference type="InterPro" id="IPR039425">
    <property type="entry name" value="RNA_pol_sigma-70-like"/>
</dbReference>
<evidence type="ECO:0000256" key="2">
    <source>
        <dbReference type="ARBA" id="ARBA00023015"/>
    </source>
</evidence>
<evidence type="ECO:0000313" key="7">
    <source>
        <dbReference type="EMBL" id="MEL5987829.1"/>
    </source>
</evidence>
<dbReference type="PANTHER" id="PTHR43133:SF60">
    <property type="entry name" value="RNA POLYMERASE SIGMA FACTOR SIGV"/>
    <property type="match status" value="1"/>
</dbReference>
<dbReference type="InterPro" id="IPR013249">
    <property type="entry name" value="RNA_pol_sigma70_r4_t2"/>
</dbReference>
<reference evidence="7 8" key="1">
    <citation type="submission" date="2024-04" db="EMBL/GenBank/DDBJ databases">
        <authorList>
            <person name="Wu Y.S."/>
            <person name="Zhang L."/>
        </authorList>
    </citation>
    <scope>NUCLEOTIDE SEQUENCE [LARGE SCALE GENOMIC DNA]</scope>
    <source>
        <strain evidence="7 8">KG-01</strain>
    </source>
</reference>
<feature type="domain" description="RNA polymerase sigma-70 region 2" evidence="5">
    <location>
        <begin position="14"/>
        <end position="80"/>
    </location>
</feature>
<feature type="domain" description="RNA polymerase sigma factor 70 region 4 type 2" evidence="6">
    <location>
        <begin position="105"/>
        <end position="154"/>
    </location>
</feature>
<evidence type="ECO:0000256" key="3">
    <source>
        <dbReference type="ARBA" id="ARBA00023082"/>
    </source>
</evidence>
<sequence length="165" mass="19849">MKDLEKEQFFVSFIKENKKRFYLLAYSYVKNEQDALDIIQDSIHKALKSLYKVKDLQSIKSWFYKIVIRTAIDFLRKNKKMYVMEDVFLENNLPPYNNSYENFDLKKSLDELPLKYKEVIILRYFEDIKIEDVANILGLNINTVKSRLYKALKILKLNLENEEDL</sequence>
<accession>A0ABU9LJB3</accession>
<name>A0ABU9LJB3_9BACL</name>
<proteinExistence type="inferred from homology"/>
<comment type="similarity">
    <text evidence="1">Belongs to the sigma-70 factor family. ECF subfamily.</text>
</comment>
<evidence type="ECO:0000259" key="6">
    <source>
        <dbReference type="Pfam" id="PF08281"/>
    </source>
</evidence>
<dbReference type="Pfam" id="PF04542">
    <property type="entry name" value="Sigma70_r2"/>
    <property type="match status" value="1"/>
</dbReference>
<keyword evidence="8" id="KW-1185">Reference proteome</keyword>
<organism evidence="7 8">
    <name type="scientific">Kurthia gibsonii</name>
    <dbReference type="NCBI Taxonomy" id="33946"/>
    <lineage>
        <taxon>Bacteria</taxon>
        <taxon>Bacillati</taxon>
        <taxon>Bacillota</taxon>
        <taxon>Bacilli</taxon>
        <taxon>Bacillales</taxon>
        <taxon>Caryophanaceae</taxon>
        <taxon>Kurthia</taxon>
    </lineage>
</organism>
<dbReference type="RefSeq" id="WP_087680940.1">
    <property type="nucleotide sequence ID" value="NZ_JAWVOH010000004.1"/>
</dbReference>
<dbReference type="SUPFAM" id="SSF88659">
    <property type="entry name" value="Sigma3 and sigma4 domains of RNA polymerase sigma factors"/>
    <property type="match status" value="1"/>
</dbReference>
<dbReference type="InterPro" id="IPR013324">
    <property type="entry name" value="RNA_pol_sigma_r3/r4-like"/>
</dbReference>
<protein>
    <submittedName>
        <fullName evidence="7">Sigma-70 family RNA polymerase sigma factor</fullName>
    </submittedName>
</protein>